<evidence type="ECO:0000256" key="5">
    <source>
        <dbReference type="ARBA" id="ARBA00023136"/>
    </source>
</evidence>
<dbReference type="InterPro" id="IPR036942">
    <property type="entry name" value="Beta-barrel_TonB_sf"/>
</dbReference>
<dbReference type="Pfam" id="PF07715">
    <property type="entry name" value="Plug"/>
    <property type="match status" value="1"/>
</dbReference>
<dbReference type="AlphaFoldDB" id="A0AAJ5WQ65"/>
<organism evidence="9 10">
    <name type="scientific">Candidatus Pseudobacter hemicellulosilyticus</name>
    <dbReference type="NCBI Taxonomy" id="3121375"/>
    <lineage>
        <taxon>Bacteria</taxon>
        <taxon>Pseudomonadati</taxon>
        <taxon>Bacteroidota</taxon>
        <taxon>Chitinophagia</taxon>
        <taxon>Chitinophagales</taxon>
        <taxon>Chitinophagaceae</taxon>
        <taxon>Pseudobacter</taxon>
    </lineage>
</organism>
<keyword evidence="5 7" id="KW-0472">Membrane</keyword>
<keyword evidence="2 7" id="KW-0813">Transport</keyword>
<evidence type="ECO:0000256" key="4">
    <source>
        <dbReference type="ARBA" id="ARBA00022692"/>
    </source>
</evidence>
<evidence type="ECO:0000313" key="10">
    <source>
        <dbReference type="Proteomes" id="UP001220610"/>
    </source>
</evidence>
<dbReference type="Proteomes" id="UP001220610">
    <property type="component" value="Chromosome"/>
</dbReference>
<evidence type="ECO:0000256" key="1">
    <source>
        <dbReference type="ARBA" id="ARBA00004571"/>
    </source>
</evidence>
<gene>
    <name evidence="9" type="ORF">P0Y53_14365</name>
</gene>
<comment type="similarity">
    <text evidence="7">Belongs to the TonB-dependent receptor family.</text>
</comment>
<keyword evidence="3 7" id="KW-1134">Transmembrane beta strand</keyword>
<keyword evidence="4 7" id="KW-0812">Transmembrane</keyword>
<dbReference type="InterPro" id="IPR039426">
    <property type="entry name" value="TonB-dep_rcpt-like"/>
</dbReference>
<proteinExistence type="inferred from homology"/>
<protein>
    <submittedName>
        <fullName evidence="9">SusC/RagA family TonB-linked outer membrane protein</fullName>
    </submittedName>
</protein>
<sequence>MQLNVHGHPLSRTQTGMGVLTKTLLVMKLASLLLFSFVLQVNARTMGQTVTWSGSKVPLQVVFAAIKEQTSITFFYDKADLALAHPVSLQVKNATLAAVLEEIMKDQPLDYEWLGKTVFITRKEAAAPIKDIPTIAYYRQPAALSVRFRVVNTSSEPLMGATITNNKTKRSAITDAAGVVNIDVNIGDVFDISFIGYNKRSVTIKDNAAFVTVVMQAADSKLDEVQVIAYGTTSRRFSTGNVVSVSGEEIKKVPVMNPILALQGKVPGMIITPTSGNASAPVKIEIRGRGSVNLSASSEPLIVVDGLPQSTLNFAYSNTNPLVESGPSSVSLAGASQVHGGQSPLFNLNPADIESIDVLLDGDATAIYGSRGANGVILITTRRGRPGKTQMNLSVQQGWVVPPSRYPRMMNIQEYVAMRKEAMKNEGLTPTAANAPDLAVWDTTRNIDWVKEILGTGNNTNLSASISGGDQNSNFSLGTSYETQKDLYQRKGGNDRGTLSFNFNHTGFNRKFKMGLSVNYGISKVDAVSDRATNIFNLPPNAPPIFTPDGRLNYADWNAVGLAARYPFSYILNKSIAQTNTMGGSLRIQYEIIKGLSFSTNAGYGDNNNSTDWYSPIAAKNPYARGAAPTGSMQLGTTRSKNYTVEPQLSYNRMVGKGNLGILVGGSMQRNVVNTLNATATGFTSDEMLSSINNVPSANRSVSTNFVEYKYAAVFGRLSYNWENKYVMNINFRRDGSSKFAPGKQFGNFGSLGLAWLASEEAWLKKALPEWMSFVKLRGSYAIIGGDGVGDYEYLSQWSTIVEGSTIPGYDGLQPSIPIHAVNQVYHWADERPLEAALELGFLDDKITFNLSWYNRRTGNQLIQLPTPIHTGFPQVAANSVALVENSGIAAAVTANLIRSKDMLLSVNVNIGVNRNRLLEYPGLEFSPFARAYRIGKPLNLDYVYKYIGVDPLSGLYAFEDYNKDGVLTSNNSAIPGTGGDDRYIVIDRTPKYAGGLTANFGYKGITLSIACDYMNSLGNNPFANVSTTALRNMIYSKELIDNHWQKPGDIAKYGRYVHSSTFTFSASDRAYVNNFYFRFNSLALGYGLPEKLVKKGGMQACRVSLNVSNIFSFNRYGFDPQMGTNLSYVPTPRVVVGRVNFTF</sequence>
<dbReference type="InterPro" id="IPR037066">
    <property type="entry name" value="Plug_dom_sf"/>
</dbReference>
<comment type="subcellular location">
    <subcellularLocation>
        <location evidence="1 7">Cell outer membrane</location>
        <topology evidence="1 7">Multi-pass membrane protein</topology>
    </subcellularLocation>
</comment>
<evidence type="ECO:0000256" key="6">
    <source>
        <dbReference type="ARBA" id="ARBA00023237"/>
    </source>
</evidence>
<evidence type="ECO:0000256" key="2">
    <source>
        <dbReference type="ARBA" id="ARBA00022448"/>
    </source>
</evidence>
<dbReference type="InterPro" id="IPR012910">
    <property type="entry name" value="Plug_dom"/>
</dbReference>
<dbReference type="InterPro" id="IPR023997">
    <property type="entry name" value="TonB-dep_OMP_SusC/RagA_CS"/>
</dbReference>
<dbReference type="InterPro" id="IPR023996">
    <property type="entry name" value="TonB-dep_OMP_SusC/RagA"/>
</dbReference>
<dbReference type="PROSITE" id="PS52016">
    <property type="entry name" value="TONB_DEPENDENT_REC_3"/>
    <property type="match status" value="1"/>
</dbReference>
<accession>A0AAJ5WQ65</accession>
<dbReference type="InterPro" id="IPR008969">
    <property type="entry name" value="CarboxyPept-like_regulatory"/>
</dbReference>
<dbReference type="NCBIfam" id="TIGR04056">
    <property type="entry name" value="OMP_RagA_SusC"/>
    <property type="match status" value="1"/>
</dbReference>
<dbReference type="Gene3D" id="2.40.170.20">
    <property type="entry name" value="TonB-dependent receptor, beta-barrel domain"/>
    <property type="match status" value="1"/>
</dbReference>
<dbReference type="SUPFAM" id="SSF49464">
    <property type="entry name" value="Carboxypeptidase regulatory domain-like"/>
    <property type="match status" value="1"/>
</dbReference>
<evidence type="ECO:0000313" key="9">
    <source>
        <dbReference type="EMBL" id="WEK33673.1"/>
    </source>
</evidence>
<name>A0AAJ5WQ65_9BACT</name>
<evidence type="ECO:0000256" key="3">
    <source>
        <dbReference type="ARBA" id="ARBA00022452"/>
    </source>
</evidence>
<dbReference type="GO" id="GO:0009279">
    <property type="term" value="C:cell outer membrane"/>
    <property type="evidence" value="ECO:0007669"/>
    <property type="project" value="UniProtKB-SubCell"/>
</dbReference>
<dbReference type="SUPFAM" id="SSF56935">
    <property type="entry name" value="Porins"/>
    <property type="match status" value="1"/>
</dbReference>
<reference evidence="9" key="1">
    <citation type="submission" date="2023-03" db="EMBL/GenBank/DDBJ databases">
        <title>Andean soil-derived lignocellulolytic bacterial consortium as a source of novel taxa and putative plastic-active enzymes.</title>
        <authorList>
            <person name="Diaz-Garcia L."/>
            <person name="Chuvochina M."/>
            <person name="Feuerriegel G."/>
            <person name="Bunk B."/>
            <person name="Sproer C."/>
            <person name="Streit W.R."/>
            <person name="Rodriguez L.M."/>
            <person name="Overmann J."/>
            <person name="Jimenez D.J."/>
        </authorList>
    </citation>
    <scope>NUCLEOTIDE SEQUENCE</scope>
    <source>
        <strain evidence="9">MAG 7</strain>
    </source>
</reference>
<dbReference type="Gene3D" id="2.170.130.10">
    <property type="entry name" value="TonB-dependent receptor, plug domain"/>
    <property type="match status" value="1"/>
</dbReference>
<evidence type="ECO:0000259" key="8">
    <source>
        <dbReference type="Pfam" id="PF07715"/>
    </source>
</evidence>
<keyword evidence="6 7" id="KW-0998">Cell outer membrane</keyword>
<dbReference type="EMBL" id="CP119311">
    <property type="protein sequence ID" value="WEK33673.1"/>
    <property type="molecule type" value="Genomic_DNA"/>
</dbReference>
<feature type="domain" description="TonB-dependent receptor plug" evidence="8">
    <location>
        <begin position="237"/>
        <end position="376"/>
    </location>
</feature>
<evidence type="ECO:0000256" key="7">
    <source>
        <dbReference type="PROSITE-ProRule" id="PRU01360"/>
    </source>
</evidence>
<dbReference type="NCBIfam" id="TIGR04057">
    <property type="entry name" value="SusC_RagA_signa"/>
    <property type="match status" value="1"/>
</dbReference>